<evidence type="ECO:0000313" key="1">
    <source>
        <dbReference type="EMBL" id="KAA6367530.1"/>
    </source>
</evidence>
<gene>
    <name evidence="1" type="ORF">EZS28_036943</name>
</gene>
<sequence>MIIWMEDQENVAKLAIGDNLQMVNKQVIDYLWESTYLRALETELPDMSTDITILGTATGEDNAIIDLSFSGNTLVLAENSSFLSNNIDETITFWSFIFKGEDDALQLLKADKTQMIDSYFKGDADILLNNKANSGVSYTKGEDDALLLLKADQTLLINVYIKVEADNLLNIKIDSGVSNPKVKMMLCCS</sequence>
<reference evidence="1 2" key="1">
    <citation type="submission" date="2019-03" db="EMBL/GenBank/DDBJ databases">
        <title>Single cell metagenomics reveals metabolic interactions within the superorganism composed of flagellate Streblomastix strix and complex community of Bacteroidetes bacteria on its surface.</title>
        <authorList>
            <person name="Treitli S.C."/>
            <person name="Kolisko M."/>
            <person name="Husnik F."/>
            <person name="Keeling P."/>
            <person name="Hampl V."/>
        </authorList>
    </citation>
    <scope>NUCLEOTIDE SEQUENCE [LARGE SCALE GENOMIC DNA]</scope>
    <source>
        <strain evidence="1">ST1C</strain>
    </source>
</reference>
<accession>A0A5J4UBD6</accession>
<comment type="caution">
    <text evidence="1">The sequence shown here is derived from an EMBL/GenBank/DDBJ whole genome shotgun (WGS) entry which is preliminary data.</text>
</comment>
<evidence type="ECO:0000313" key="2">
    <source>
        <dbReference type="Proteomes" id="UP000324800"/>
    </source>
</evidence>
<dbReference type="Proteomes" id="UP000324800">
    <property type="component" value="Unassembled WGS sequence"/>
</dbReference>
<name>A0A5J4UBD6_9EUKA</name>
<dbReference type="AlphaFoldDB" id="A0A5J4UBD6"/>
<dbReference type="EMBL" id="SNRW01018244">
    <property type="protein sequence ID" value="KAA6367530.1"/>
    <property type="molecule type" value="Genomic_DNA"/>
</dbReference>
<protein>
    <submittedName>
        <fullName evidence="1">Uncharacterized protein</fullName>
    </submittedName>
</protein>
<organism evidence="1 2">
    <name type="scientific">Streblomastix strix</name>
    <dbReference type="NCBI Taxonomy" id="222440"/>
    <lineage>
        <taxon>Eukaryota</taxon>
        <taxon>Metamonada</taxon>
        <taxon>Preaxostyla</taxon>
        <taxon>Oxymonadida</taxon>
        <taxon>Streblomastigidae</taxon>
        <taxon>Streblomastix</taxon>
    </lineage>
</organism>
<proteinExistence type="predicted"/>